<keyword evidence="2" id="KW-1185">Reference proteome</keyword>
<name>A0A068SE14_9FUNG</name>
<dbReference type="VEuPathDB" id="FungiDB:LCOR_10855.1"/>
<proteinExistence type="predicted"/>
<sequence length="374" mass="43041">MSESSYLPNHKPTPAYAALSYLGLHAHEKEWQHSIMSHCFNHKLAVFLPFYTAEQAREHFKSTAGSYYHIELSLASLLEDDFFTRYIQSQTHDLILHSLGTDLDTDNVVVLDHQGNLILSLLKPTYQSFGITTHQHRQDKLRDKYAVKVDLRKLKTDGKAFQQLLRGLKNTFPQKIKMAAAYIDKATGETCNVTWPKDVAATDYPMQLTFEQWDNINIPSFENLPIKLSEKPDQKWQQDVQDALEWVGLAYIKANRIRVGREHPDPFVSIYRAPEPSLRSAKGVLVQCTGLVPTQFIRHVMVTVGKMIENKTIERWAAVSVWGYRDSPYTWDNLQHYYHVNGENDTTFLMLPPAIENEITMVGFQMYGTDHIPQ</sequence>
<dbReference type="InterPro" id="IPR013893">
    <property type="entry name" value="RNase_P_Rpp40"/>
</dbReference>
<dbReference type="Proteomes" id="UP000027586">
    <property type="component" value="Unassembled WGS sequence"/>
</dbReference>
<dbReference type="OrthoDB" id="63112at2759"/>
<dbReference type="GO" id="GO:0030681">
    <property type="term" value="C:multimeric ribonuclease P complex"/>
    <property type="evidence" value="ECO:0007669"/>
    <property type="project" value="TreeGrafter"/>
</dbReference>
<protein>
    <submittedName>
        <fullName evidence="1">Uncharacterized protein</fullName>
    </submittedName>
</protein>
<dbReference type="STRING" id="1263082.A0A068SE14"/>
<dbReference type="Pfam" id="PF08584">
    <property type="entry name" value="Ribonuc_P_40"/>
    <property type="match status" value="1"/>
</dbReference>
<dbReference type="GO" id="GO:0000447">
    <property type="term" value="P:endonucleolytic cleavage in ITS1 to separate SSU-rRNA from 5.8S rRNA and LSU-rRNA from tricistronic rRNA transcript (SSU-rRNA, 5.8S rRNA, LSU-rRNA)"/>
    <property type="evidence" value="ECO:0007669"/>
    <property type="project" value="TreeGrafter"/>
</dbReference>
<dbReference type="GO" id="GO:0000171">
    <property type="term" value="F:ribonuclease MRP activity"/>
    <property type="evidence" value="ECO:0007669"/>
    <property type="project" value="TreeGrafter"/>
</dbReference>
<evidence type="ECO:0000313" key="1">
    <source>
        <dbReference type="EMBL" id="CDH60057.1"/>
    </source>
</evidence>
<accession>A0A068SE14</accession>
<dbReference type="EMBL" id="CBTN010000082">
    <property type="protein sequence ID" value="CDH60057.1"/>
    <property type="molecule type" value="Genomic_DNA"/>
</dbReference>
<comment type="caution">
    <text evidence="1">The sequence shown here is derived from an EMBL/GenBank/DDBJ whole genome shotgun (WGS) entry which is preliminary data.</text>
</comment>
<reference evidence="1" key="1">
    <citation type="submission" date="2013-08" db="EMBL/GenBank/DDBJ databases">
        <title>Gene expansion shapes genome architecture in the human pathogen Lichtheimia corymbifera: an evolutionary genomics analysis in the ancient terrestrial Mucorales (Mucoromycotina).</title>
        <authorList>
            <person name="Schwartze V.U."/>
            <person name="Winter S."/>
            <person name="Shelest E."/>
            <person name="Marcet-Houben M."/>
            <person name="Horn F."/>
            <person name="Wehner S."/>
            <person name="Hoffmann K."/>
            <person name="Riege K."/>
            <person name="Sammeth M."/>
            <person name="Nowrousian M."/>
            <person name="Valiante V."/>
            <person name="Linde J."/>
            <person name="Jacobsen I.D."/>
            <person name="Marz M."/>
            <person name="Brakhage A.A."/>
            <person name="Gabaldon T."/>
            <person name="Bocker S."/>
            <person name="Voigt K."/>
        </authorList>
    </citation>
    <scope>NUCLEOTIDE SEQUENCE [LARGE SCALE GENOMIC DNA]</scope>
    <source>
        <strain evidence="1">FSU 9682</strain>
    </source>
</reference>
<dbReference type="PANTHER" id="PTHR15396">
    <property type="entry name" value="RIBONUCLEASE P PROTEIN SUBUNIT P40"/>
    <property type="match status" value="1"/>
</dbReference>
<evidence type="ECO:0000313" key="2">
    <source>
        <dbReference type="Proteomes" id="UP000027586"/>
    </source>
</evidence>
<dbReference type="GO" id="GO:0004526">
    <property type="term" value="F:ribonuclease P activity"/>
    <property type="evidence" value="ECO:0007669"/>
    <property type="project" value="TreeGrafter"/>
</dbReference>
<organism evidence="1 2">
    <name type="scientific">Lichtheimia corymbifera JMRC:FSU:9682</name>
    <dbReference type="NCBI Taxonomy" id="1263082"/>
    <lineage>
        <taxon>Eukaryota</taxon>
        <taxon>Fungi</taxon>
        <taxon>Fungi incertae sedis</taxon>
        <taxon>Mucoromycota</taxon>
        <taxon>Mucoromycotina</taxon>
        <taxon>Mucoromycetes</taxon>
        <taxon>Mucorales</taxon>
        <taxon>Lichtheimiaceae</taxon>
        <taxon>Lichtheimia</taxon>
    </lineage>
</organism>
<gene>
    <name evidence="1" type="ORF">LCOR_10855.1</name>
</gene>
<dbReference type="GO" id="GO:0000172">
    <property type="term" value="C:ribonuclease MRP complex"/>
    <property type="evidence" value="ECO:0007669"/>
    <property type="project" value="TreeGrafter"/>
</dbReference>
<dbReference type="AlphaFoldDB" id="A0A068SE14"/>
<dbReference type="GO" id="GO:0001682">
    <property type="term" value="P:tRNA 5'-leader removal"/>
    <property type="evidence" value="ECO:0007669"/>
    <property type="project" value="InterPro"/>
</dbReference>
<dbReference type="PANTHER" id="PTHR15396:SF1">
    <property type="entry name" value="RIBONUCLEASE P PROTEIN SUBUNIT P40"/>
    <property type="match status" value="1"/>
</dbReference>